<evidence type="ECO:0000313" key="2">
    <source>
        <dbReference type="EMBL" id="RFN45621.1"/>
    </source>
</evidence>
<proteinExistence type="predicted"/>
<accession>A0A395MCP6</accession>
<sequence length="89" mass="9822">MTDTTPNKTFESGGDIGHGSRPKVTKFAEKPQFHNNDSVYVLKPDGNLEGPYLVATAQNANRRCTLCYTDGTPYQNSQEISVDELQKAN</sequence>
<protein>
    <submittedName>
        <fullName evidence="2">Uncharacterized protein</fullName>
    </submittedName>
</protein>
<dbReference type="AlphaFoldDB" id="A0A395MCP6"/>
<gene>
    <name evidence="2" type="ORF">FIE12Z_10123</name>
</gene>
<name>A0A395MCP6_9HYPO</name>
<comment type="caution">
    <text evidence="2">The sequence shown here is derived from an EMBL/GenBank/DDBJ whole genome shotgun (WGS) entry which is preliminary data.</text>
</comment>
<dbReference type="EMBL" id="PXXK01000346">
    <property type="protein sequence ID" value="RFN45621.1"/>
    <property type="molecule type" value="Genomic_DNA"/>
</dbReference>
<feature type="region of interest" description="Disordered" evidence="1">
    <location>
        <begin position="1"/>
        <end position="30"/>
    </location>
</feature>
<keyword evidence="3" id="KW-1185">Reference proteome</keyword>
<organism evidence="2 3">
    <name type="scientific">Fusarium flagelliforme</name>
    <dbReference type="NCBI Taxonomy" id="2675880"/>
    <lineage>
        <taxon>Eukaryota</taxon>
        <taxon>Fungi</taxon>
        <taxon>Dikarya</taxon>
        <taxon>Ascomycota</taxon>
        <taxon>Pezizomycotina</taxon>
        <taxon>Sordariomycetes</taxon>
        <taxon>Hypocreomycetidae</taxon>
        <taxon>Hypocreales</taxon>
        <taxon>Nectriaceae</taxon>
        <taxon>Fusarium</taxon>
        <taxon>Fusarium incarnatum-equiseti species complex</taxon>
    </lineage>
</organism>
<reference evidence="2 3" key="1">
    <citation type="journal article" date="2018" name="PLoS Pathog.">
        <title>Evolution of structural diversity of trichothecenes, a family of toxins produced by plant pathogenic and entomopathogenic fungi.</title>
        <authorList>
            <person name="Proctor R.H."/>
            <person name="McCormick S.P."/>
            <person name="Kim H.S."/>
            <person name="Cardoza R.E."/>
            <person name="Stanley A.M."/>
            <person name="Lindo L."/>
            <person name="Kelly A."/>
            <person name="Brown D.W."/>
            <person name="Lee T."/>
            <person name="Vaughan M.M."/>
            <person name="Alexander N.J."/>
            <person name="Busman M."/>
            <person name="Gutierrez S."/>
        </authorList>
    </citation>
    <scope>NUCLEOTIDE SEQUENCE [LARGE SCALE GENOMIC DNA]</scope>
    <source>
        <strain evidence="2 3">NRRL 13405</strain>
    </source>
</reference>
<dbReference type="Proteomes" id="UP000265631">
    <property type="component" value="Unassembled WGS sequence"/>
</dbReference>
<evidence type="ECO:0000256" key="1">
    <source>
        <dbReference type="SAM" id="MobiDB-lite"/>
    </source>
</evidence>
<feature type="compositionally biased region" description="Polar residues" evidence="1">
    <location>
        <begin position="1"/>
        <end position="10"/>
    </location>
</feature>
<evidence type="ECO:0000313" key="3">
    <source>
        <dbReference type="Proteomes" id="UP000265631"/>
    </source>
</evidence>